<dbReference type="GO" id="GO:0042709">
    <property type="term" value="C:succinate-CoA ligase complex"/>
    <property type="evidence" value="ECO:0007669"/>
    <property type="project" value="TreeGrafter"/>
</dbReference>
<dbReference type="STRING" id="1550241.MA03_07020"/>
<keyword evidence="1" id="KW-0436">Ligase</keyword>
<dbReference type="GeneID" id="25401969"/>
<dbReference type="PIRSF" id="PIRSF001554">
    <property type="entry name" value="SucCS_beta"/>
    <property type="match status" value="1"/>
</dbReference>
<proteinExistence type="predicted"/>
<dbReference type="GO" id="GO:0006104">
    <property type="term" value="P:succinyl-CoA metabolic process"/>
    <property type="evidence" value="ECO:0007669"/>
    <property type="project" value="TreeGrafter"/>
</dbReference>
<dbReference type="Pfam" id="PF08442">
    <property type="entry name" value="ATP-grasp_2"/>
    <property type="match status" value="1"/>
</dbReference>
<organism evidence="7 8">
    <name type="scientific">Infirmifilum uzonense</name>
    <dbReference type="NCBI Taxonomy" id="1550241"/>
    <lineage>
        <taxon>Archaea</taxon>
        <taxon>Thermoproteota</taxon>
        <taxon>Thermoprotei</taxon>
        <taxon>Thermofilales</taxon>
        <taxon>Thermofilaceae</taxon>
        <taxon>Infirmifilum</taxon>
    </lineage>
</organism>
<dbReference type="GO" id="GO:0004775">
    <property type="term" value="F:succinate-CoA ligase (ADP-forming) activity"/>
    <property type="evidence" value="ECO:0007669"/>
    <property type="project" value="TreeGrafter"/>
</dbReference>
<dbReference type="RefSeq" id="WP_052884569.1">
    <property type="nucleotide sequence ID" value="NZ_CP009961.1"/>
</dbReference>
<dbReference type="AlphaFoldDB" id="A0A0F7CL99"/>
<evidence type="ECO:0000256" key="4">
    <source>
        <dbReference type="ARBA" id="ARBA00022842"/>
    </source>
</evidence>
<dbReference type="PANTHER" id="PTHR11815:SF10">
    <property type="entry name" value="SUCCINATE--COA LIGASE [GDP-FORMING] SUBUNIT BETA, MITOCHONDRIAL"/>
    <property type="match status" value="1"/>
</dbReference>
<keyword evidence="3" id="KW-0547">Nucleotide-binding</keyword>
<dbReference type="InterPro" id="IPR005809">
    <property type="entry name" value="Succ_CoA_ligase-like_bsu"/>
</dbReference>
<dbReference type="HOGENOM" id="CLU_037430_0_2_2"/>
<feature type="domain" description="ATP-citrate synthase/succinyl-CoA ligase C-terminal" evidence="5">
    <location>
        <begin position="254"/>
        <end position="367"/>
    </location>
</feature>
<evidence type="ECO:0000259" key="6">
    <source>
        <dbReference type="Pfam" id="PF08442"/>
    </source>
</evidence>
<dbReference type="InterPro" id="IPR013650">
    <property type="entry name" value="ATP-grasp_succ-CoA_synth-type"/>
</dbReference>
<dbReference type="GO" id="GO:0006099">
    <property type="term" value="P:tricarboxylic acid cycle"/>
    <property type="evidence" value="ECO:0007669"/>
    <property type="project" value="InterPro"/>
</dbReference>
<sequence length="372" mass="40702">MIPYEFEIKNIISQRGIPVEPHCIISSENLDSLESCLDSFPPPYVVKAQVRGWGRAKAGLIGFADNAGEARRLAHEYLSRSFNGKPVRYVVVSKRMSVQRELYLSMMIEYSPPGILLLAAREGGIDVESQASSGELLRIRIDPFEGLRAYMVRRTATFLGIPHESAQVILGAMFSTLWDYNLHLLELNPLAVTEEGIFALDSKAIVDDDALDMNPLLSEIKKRYEAELEPEEAVAKKAGFSLVLLNGDTAVIGNGAGLTMATLDAVVSLGAKPGLFLDLGGGASSERVKTALGIVLEKSSVKRILVNILGGITRCDEVATGALEALRNSKRNDVKVVFRLSGFKEEEGRRILSEAGIPAYREFHEALKEVVR</sequence>
<dbReference type="GO" id="GO:0005524">
    <property type="term" value="F:ATP binding"/>
    <property type="evidence" value="ECO:0007669"/>
    <property type="project" value="InterPro"/>
</dbReference>
<reference evidence="7 8" key="1">
    <citation type="journal article" date="2015" name="Stand. Genomic Sci.">
        <title>Complete genome sequence of and proposal of Thermofilum uzonense sp. nov. a novel hyperthermophilic crenarchaeon and emended description of the genus Thermofilum.</title>
        <authorList>
            <person name="Toshchakov S.V."/>
            <person name="Korzhenkov A.A."/>
            <person name="Samarov N.I."/>
            <person name="Mazunin I.O."/>
            <person name="Mozhey O.I."/>
            <person name="Shmyr I.S."/>
            <person name="Derbikova K.S."/>
            <person name="Taranov E.A."/>
            <person name="Dominova I.N."/>
            <person name="Bonch-Osmolovskaya E.A."/>
            <person name="Patrushev M.V."/>
            <person name="Podosokorskaya O.A."/>
            <person name="Kublanov I.V."/>
        </authorList>
    </citation>
    <scope>NUCLEOTIDE SEQUENCE [LARGE SCALE GENOMIC DNA]</scope>
    <source>
        <strain evidence="7 8">1807-2</strain>
    </source>
</reference>
<keyword evidence="2" id="KW-0479">Metal-binding</keyword>
<gene>
    <name evidence="7" type="ORF">MA03_07020</name>
</gene>
<dbReference type="PANTHER" id="PTHR11815">
    <property type="entry name" value="SUCCINYL-COA SYNTHETASE BETA CHAIN"/>
    <property type="match status" value="1"/>
</dbReference>
<evidence type="ECO:0000313" key="7">
    <source>
        <dbReference type="EMBL" id="AKG39041.1"/>
    </source>
</evidence>
<accession>A0A0F7CL99</accession>
<dbReference type="SUPFAM" id="SSF56059">
    <property type="entry name" value="Glutathione synthetase ATP-binding domain-like"/>
    <property type="match status" value="1"/>
</dbReference>
<evidence type="ECO:0000259" key="5">
    <source>
        <dbReference type="Pfam" id="PF00549"/>
    </source>
</evidence>
<name>A0A0F7CL99_9CREN</name>
<evidence type="ECO:0000256" key="3">
    <source>
        <dbReference type="ARBA" id="ARBA00022741"/>
    </source>
</evidence>
<dbReference type="InterPro" id="IPR017866">
    <property type="entry name" value="Succ-CoA_synthase_bsu_CS"/>
</dbReference>
<evidence type="ECO:0008006" key="9">
    <source>
        <dbReference type="Google" id="ProtNLM"/>
    </source>
</evidence>
<dbReference type="Proteomes" id="UP000067434">
    <property type="component" value="Chromosome"/>
</dbReference>
<feature type="domain" description="ATP-grasp fold succinyl-CoA synthetase-type" evidence="6">
    <location>
        <begin position="4"/>
        <end position="191"/>
    </location>
</feature>
<dbReference type="PATRIC" id="fig|1550241.5.peg.1454"/>
<dbReference type="Gene3D" id="3.40.50.261">
    <property type="entry name" value="Succinyl-CoA synthetase domains"/>
    <property type="match status" value="1"/>
</dbReference>
<dbReference type="OrthoDB" id="146449at2157"/>
<dbReference type="Pfam" id="PF00549">
    <property type="entry name" value="Ligase_CoA"/>
    <property type="match status" value="1"/>
</dbReference>
<keyword evidence="4" id="KW-0460">Magnesium</keyword>
<dbReference type="Gene3D" id="3.30.1490.20">
    <property type="entry name" value="ATP-grasp fold, A domain"/>
    <property type="match status" value="1"/>
</dbReference>
<evidence type="ECO:0000256" key="1">
    <source>
        <dbReference type="ARBA" id="ARBA00022598"/>
    </source>
</evidence>
<protein>
    <recommendedName>
        <fullName evidence="9">Succinate--CoA ligase (ADP-forming)</fullName>
    </recommendedName>
</protein>
<dbReference type="InterPro" id="IPR013815">
    <property type="entry name" value="ATP_grasp_subdomain_1"/>
</dbReference>
<dbReference type="EMBL" id="CP009961">
    <property type="protein sequence ID" value="AKG39041.1"/>
    <property type="molecule type" value="Genomic_DNA"/>
</dbReference>
<evidence type="ECO:0000256" key="2">
    <source>
        <dbReference type="ARBA" id="ARBA00022723"/>
    </source>
</evidence>
<dbReference type="InterPro" id="IPR005811">
    <property type="entry name" value="SUCC_ACL_C"/>
</dbReference>
<evidence type="ECO:0000313" key="8">
    <source>
        <dbReference type="Proteomes" id="UP000067434"/>
    </source>
</evidence>
<dbReference type="InterPro" id="IPR016102">
    <property type="entry name" value="Succinyl-CoA_synth-like"/>
</dbReference>
<dbReference type="GO" id="GO:0046872">
    <property type="term" value="F:metal ion binding"/>
    <property type="evidence" value="ECO:0007669"/>
    <property type="project" value="UniProtKB-KW"/>
</dbReference>
<keyword evidence="8" id="KW-1185">Reference proteome</keyword>
<dbReference type="PROSITE" id="PS01217">
    <property type="entry name" value="SUCCINYL_COA_LIG_3"/>
    <property type="match status" value="1"/>
</dbReference>
<dbReference type="SUPFAM" id="SSF52210">
    <property type="entry name" value="Succinyl-CoA synthetase domains"/>
    <property type="match status" value="1"/>
</dbReference>
<dbReference type="Gene3D" id="3.30.470.20">
    <property type="entry name" value="ATP-grasp fold, B domain"/>
    <property type="match status" value="1"/>
</dbReference>
<dbReference type="KEGG" id="thf:MA03_07020"/>